<evidence type="ECO:0000256" key="3">
    <source>
        <dbReference type="ARBA" id="ARBA00012438"/>
    </source>
</evidence>
<dbReference type="SMART" id="SM00304">
    <property type="entry name" value="HAMP"/>
    <property type="match status" value="1"/>
</dbReference>
<keyword evidence="4" id="KW-0597">Phosphoprotein</keyword>
<dbReference type="Pfam" id="PF02518">
    <property type="entry name" value="HATPase_c"/>
    <property type="match status" value="1"/>
</dbReference>
<dbReference type="OrthoDB" id="9815202at2"/>
<dbReference type="RefSeq" id="WP_073051246.1">
    <property type="nucleotide sequence ID" value="NZ_FQUP01000001.1"/>
</dbReference>
<dbReference type="EC" id="2.7.13.3" evidence="3"/>
<evidence type="ECO:0000256" key="11">
    <source>
        <dbReference type="SAM" id="Phobius"/>
    </source>
</evidence>
<dbReference type="SUPFAM" id="SSF47384">
    <property type="entry name" value="Homodimeric domain of signal transducing histidine kinase"/>
    <property type="match status" value="1"/>
</dbReference>
<keyword evidence="6 11" id="KW-0812">Transmembrane</keyword>
<evidence type="ECO:0000313" key="14">
    <source>
        <dbReference type="EMBL" id="SHE60455.1"/>
    </source>
</evidence>
<evidence type="ECO:0000256" key="9">
    <source>
        <dbReference type="ARBA" id="ARBA00023012"/>
    </source>
</evidence>
<dbReference type="GO" id="GO:0005886">
    <property type="term" value="C:plasma membrane"/>
    <property type="evidence" value="ECO:0007669"/>
    <property type="project" value="TreeGrafter"/>
</dbReference>
<dbReference type="InterPro" id="IPR004358">
    <property type="entry name" value="Sig_transdc_His_kin-like_C"/>
</dbReference>
<dbReference type="STRING" id="1122133.SAMN02745157_0541"/>
<dbReference type="Pfam" id="PF00512">
    <property type="entry name" value="HisKA"/>
    <property type="match status" value="1"/>
</dbReference>
<dbReference type="CDD" id="cd06225">
    <property type="entry name" value="HAMP"/>
    <property type="match status" value="1"/>
</dbReference>
<feature type="transmembrane region" description="Helical" evidence="11">
    <location>
        <begin position="12"/>
        <end position="34"/>
    </location>
</feature>
<feature type="domain" description="HAMP" evidence="13">
    <location>
        <begin position="184"/>
        <end position="237"/>
    </location>
</feature>
<dbReference type="EMBL" id="FQUP01000001">
    <property type="protein sequence ID" value="SHE60455.1"/>
    <property type="molecule type" value="Genomic_DNA"/>
</dbReference>
<comment type="subcellular location">
    <subcellularLocation>
        <location evidence="2">Membrane</location>
    </subcellularLocation>
</comment>
<evidence type="ECO:0000256" key="8">
    <source>
        <dbReference type="ARBA" id="ARBA00022989"/>
    </source>
</evidence>
<evidence type="ECO:0000259" key="13">
    <source>
        <dbReference type="PROSITE" id="PS50885"/>
    </source>
</evidence>
<dbReference type="InterPro" id="IPR050428">
    <property type="entry name" value="TCS_sensor_his_kinase"/>
</dbReference>
<evidence type="ECO:0000256" key="1">
    <source>
        <dbReference type="ARBA" id="ARBA00000085"/>
    </source>
</evidence>
<dbReference type="InterPro" id="IPR003661">
    <property type="entry name" value="HisK_dim/P_dom"/>
</dbReference>
<keyword evidence="15" id="KW-1185">Reference proteome</keyword>
<dbReference type="PANTHER" id="PTHR45436">
    <property type="entry name" value="SENSOR HISTIDINE KINASE YKOH"/>
    <property type="match status" value="1"/>
</dbReference>
<accession>A0A1M4UUU4</accession>
<dbReference type="InterPro" id="IPR005467">
    <property type="entry name" value="His_kinase_dom"/>
</dbReference>
<dbReference type="InterPro" id="IPR036890">
    <property type="entry name" value="HATPase_C_sf"/>
</dbReference>
<dbReference type="Gene3D" id="3.30.565.10">
    <property type="entry name" value="Histidine kinase-like ATPase, C-terminal domain"/>
    <property type="match status" value="1"/>
</dbReference>
<protein>
    <recommendedName>
        <fullName evidence="3">histidine kinase</fullName>
        <ecNumber evidence="3">2.7.13.3</ecNumber>
    </recommendedName>
</protein>
<dbReference type="AlphaFoldDB" id="A0A1M4UUU4"/>
<dbReference type="PANTHER" id="PTHR45436:SF8">
    <property type="entry name" value="HISTIDINE KINASE"/>
    <property type="match status" value="1"/>
</dbReference>
<proteinExistence type="predicted"/>
<evidence type="ECO:0000256" key="5">
    <source>
        <dbReference type="ARBA" id="ARBA00022679"/>
    </source>
</evidence>
<evidence type="ECO:0000256" key="6">
    <source>
        <dbReference type="ARBA" id="ARBA00022692"/>
    </source>
</evidence>
<evidence type="ECO:0000256" key="10">
    <source>
        <dbReference type="ARBA" id="ARBA00023136"/>
    </source>
</evidence>
<dbReference type="Gene3D" id="6.10.340.10">
    <property type="match status" value="1"/>
</dbReference>
<dbReference type="PROSITE" id="PS50885">
    <property type="entry name" value="HAMP"/>
    <property type="match status" value="1"/>
</dbReference>
<reference evidence="14 15" key="1">
    <citation type="submission" date="2016-11" db="EMBL/GenBank/DDBJ databases">
        <authorList>
            <person name="Jaros S."/>
            <person name="Januszkiewicz K."/>
            <person name="Wedrychowicz H."/>
        </authorList>
    </citation>
    <scope>NUCLEOTIDE SEQUENCE [LARGE SCALE GENOMIC DNA]</scope>
    <source>
        <strain evidence="14 15">DSM 19436</strain>
    </source>
</reference>
<gene>
    <name evidence="14" type="ORF">SAMN02745157_0541</name>
</gene>
<evidence type="ECO:0000256" key="2">
    <source>
        <dbReference type="ARBA" id="ARBA00004370"/>
    </source>
</evidence>
<dbReference type="SUPFAM" id="SSF55874">
    <property type="entry name" value="ATPase domain of HSP90 chaperone/DNA topoisomerase II/histidine kinase"/>
    <property type="match status" value="1"/>
</dbReference>
<dbReference type="GO" id="GO:0000155">
    <property type="term" value="F:phosphorelay sensor kinase activity"/>
    <property type="evidence" value="ECO:0007669"/>
    <property type="project" value="InterPro"/>
</dbReference>
<dbReference type="Pfam" id="PF00672">
    <property type="entry name" value="HAMP"/>
    <property type="match status" value="1"/>
</dbReference>
<sequence>MTAIAKVVRTTAFKLAATYFVVFTVFAVVFVGWISRETDRILTQQVQDSIEAEIGVLADEGLSKGLTGIVAAIEQRSRVPGASLYVIADASGNVVAGNVTEVPPALLQRSGIDPVTIPYKRLEGDSTRHLAMVRVLPLPNGLRMLVGRDVSDIERIRVVVAKAMMIGVGLLIALALLSWFFVSRRVLKRIDQVSATSRRIMDGDLSGRLEVTGTGDEFDRLAASLNAMLDRIEALLSGLKDVSDNIAHDLKTPLTRLRTRVEAALAGPERTDEYRAALEATIEDSDQLIRTFNALLMIARIEAGSPDGAMAPLDLAPIVADVAEFYEPVAEEAEVYLALSLEEPLPMLGSRELISQALGNLVDNAIKYVKSGDAKPSPARVQVTARREGSDIVVHVADNGPGIPASERERVLERFVRLEKSRSQPGSGLGLSLVDAVAKLHHGSLSLGDAGPGLVVTLRFPAAS</sequence>
<keyword evidence="9" id="KW-0902">Two-component regulatory system</keyword>
<dbReference type="SMART" id="SM00388">
    <property type="entry name" value="HisKA"/>
    <property type="match status" value="1"/>
</dbReference>
<dbReference type="PRINTS" id="PR00344">
    <property type="entry name" value="BCTRLSENSOR"/>
</dbReference>
<evidence type="ECO:0000256" key="7">
    <source>
        <dbReference type="ARBA" id="ARBA00022777"/>
    </source>
</evidence>
<name>A0A1M4UUU4_9HYPH</name>
<dbReference type="InterPro" id="IPR003594">
    <property type="entry name" value="HATPase_dom"/>
</dbReference>
<dbReference type="Proteomes" id="UP000184485">
    <property type="component" value="Unassembled WGS sequence"/>
</dbReference>
<keyword evidence="8 11" id="KW-1133">Transmembrane helix</keyword>
<dbReference type="SUPFAM" id="SSF158472">
    <property type="entry name" value="HAMP domain-like"/>
    <property type="match status" value="1"/>
</dbReference>
<feature type="transmembrane region" description="Helical" evidence="11">
    <location>
        <begin position="163"/>
        <end position="182"/>
    </location>
</feature>
<dbReference type="PROSITE" id="PS50109">
    <property type="entry name" value="HIS_KIN"/>
    <property type="match status" value="1"/>
</dbReference>
<keyword evidence="5" id="KW-0808">Transferase</keyword>
<evidence type="ECO:0000259" key="12">
    <source>
        <dbReference type="PROSITE" id="PS50109"/>
    </source>
</evidence>
<keyword evidence="7 14" id="KW-0418">Kinase</keyword>
<comment type="catalytic activity">
    <reaction evidence="1">
        <text>ATP + protein L-histidine = ADP + protein N-phospho-L-histidine.</text>
        <dbReference type="EC" id="2.7.13.3"/>
    </reaction>
</comment>
<dbReference type="CDD" id="cd00082">
    <property type="entry name" value="HisKA"/>
    <property type="match status" value="1"/>
</dbReference>
<dbReference type="Gene3D" id="1.10.287.130">
    <property type="match status" value="1"/>
</dbReference>
<evidence type="ECO:0000313" key="15">
    <source>
        <dbReference type="Proteomes" id="UP000184485"/>
    </source>
</evidence>
<dbReference type="InterPro" id="IPR036097">
    <property type="entry name" value="HisK_dim/P_sf"/>
</dbReference>
<dbReference type="SMART" id="SM00387">
    <property type="entry name" value="HATPase_c"/>
    <property type="match status" value="1"/>
</dbReference>
<keyword evidence="10 11" id="KW-0472">Membrane</keyword>
<feature type="domain" description="Histidine kinase" evidence="12">
    <location>
        <begin position="245"/>
        <end position="464"/>
    </location>
</feature>
<organism evidence="14 15">
    <name type="scientific">Kaistia soli DSM 19436</name>
    <dbReference type="NCBI Taxonomy" id="1122133"/>
    <lineage>
        <taxon>Bacteria</taxon>
        <taxon>Pseudomonadati</taxon>
        <taxon>Pseudomonadota</taxon>
        <taxon>Alphaproteobacteria</taxon>
        <taxon>Hyphomicrobiales</taxon>
        <taxon>Kaistiaceae</taxon>
        <taxon>Kaistia</taxon>
    </lineage>
</organism>
<evidence type="ECO:0000256" key="4">
    <source>
        <dbReference type="ARBA" id="ARBA00022553"/>
    </source>
</evidence>
<dbReference type="InterPro" id="IPR003660">
    <property type="entry name" value="HAMP_dom"/>
</dbReference>